<dbReference type="EMBL" id="JAGFBR010000019">
    <property type="protein sequence ID" value="KAH0448652.1"/>
    <property type="molecule type" value="Genomic_DNA"/>
</dbReference>
<reference evidence="2 3" key="1">
    <citation type="journal article" date="2021" name="Hortic Res">
        <title>Chromosome-scale assembly of the Dendrobium chrysotoxum genome enhances the understanding of orchid evolution.</title>
        <authorList>
            <person name="Zhang Y."/>
            <person name="Zhang G.Q."/>
            <person name="Zhang D."/>
            <person name="Liu X.D."/>
            <person name="Xu X.Y."/>
            <person name="Sun W.H."/>
            <person name="Yu X."/>
            <person name="Zhu X."/>
            <person name="Wang Z.W."/>
            <person name="Zhao X."/>
            <person name="Zhong W.Y."/>
            <person name="Chen H."/>
            <person name="Yin W.L."/>
            <person name="Huang T."/>
            <person name="Niu S.C."/>
            <person name="Liu Z.J."/>
        </authorList>
    </citation>
    <scope>NUCLEOTIDE SEQUENCE [LARGE SCALE GENOMIC DNA]</scope>
    <source>
        <strain evidence="2">Lindl</strain>
    </source>
</reference>
<dbReference type="AlphaFoldDB" id="A0AAV7FZ09"/>
<keyword evidence="3" id="KW-1185">Reference proteome</keyword>
<evidence type="ECO:0000313" key="3">
    <source>
        <dbReference type="Proteomes" id="UP000775213"/>
    </source>
</evidence>
<feature type="region of interest" description="Disordered" evidence="1">
    <location>
        <begin position="1"/>
        <end position="25"/>
    </location>
</feature>
<name>A0AAV7FZ09_DENCH</name>
<accession>A0AAV7FZ09</accession>
<evidence type="ECO:0000256" key="1">
    <source>
        <dbReference type="SAM" id="MobiDB-lite"/>
    </source>
</evidence>
<evidence type="ECO:0000313" key="2">
    <source>
        <dbReference type="EMBL" id="KAH0448652.1"/>
    </source>
</evidence>
<organism evidence="2 3">
    <name type="scientific">Dendrobium chrysotoxum</name>
    <name type="common">Orchid</name>
    <dbReference type="NCBI Taxonomy" id="161865"/>
    <lineage>
        <taxon>Eukaryota</taxon>
        <taxon>Viridiplantae</taxon>
        <taxon>Streptophyta</taxon>
        <taxon>Embryophyta</taxon>
        <taxon>Tracheophyta</taxon>
        <taxon>Spermatophyta</taxon>
        <taxon>Magnoliopsida</taxon>
        <taxon>Liliopsida</taxon>
        <taxon>Asparagales</taxon>
        <taxon>Orchidaceae</taxon>
        <taxon>Epidendroideae</taxon>
        <taxon>Malaxideae</taxon>
        <taxon>Dendrobiinae</taxon>
        <taxon>Dendrobium</taxon>
    </lineage>
</organism>
<feature type="compositionally biased region" description="Basic and acidic residues" evidence="1">
    <location>
        <begin position="1"/>
        <end position="15"/>
    </location>
</feature>
<gene>
    <name evidence="2" type="ORF">IEQ34_022452</name>
</gene>
<protein>
    <submittedName>
        <fullName evidence="2">Uncharacterized protein</fullName>
    </submittedName>
</protein>
<proteinExistence type="predicted"/>
<comment type="caution">
    <text evidence="2">The sequence shown here is derived from an EMBL/GenBank/DDBJ whole genome shotgun (WGS) entry which is preliminary data.</text>
</comment>
<dbReference type="Proteomes" id="UP000775213">
    <property type="component" value="Unassembled WGS sequence"/>
</dbReference>
<sequence length="228" mass="25562">MEGKKTMNREPRTLPKADGYCNHPPRRRSIDTILMNLLIPQLRSNYKDKRVGGRVYSKKQKIQSFGGCLGAGDEVDGNQEVLDSSSLGFGSEDNTLEPSRKLGQQLMAAGIQRQHTFIFEIQTKRLGKWRAGRMGKGRDGDWGGGRQLVGEGSQRLEEPMGGGGVRAWRGARFGRLVMEKRPVVDCIQLLVYSCRSYALSLARVLIFEIHGLAAYSDEIFFYCCFCHP</sequence>